<accession>A0A538SK96</accession>
<dbReference type="Proteomes" id="UP000320184">
    <property type="component" value="Unassembled WGS sequence"/>
</dbReference>
<feature type="transmembrane region" description="Helical" evidence="5">
    <location>
        <begin position="445"/>
        <end position="462"/>
    </location>
</feature>
<feature type="transmembrane region" description="Helical" evidence="5">
    <location>
        <begin position="356"/>
        <end position="375"/>
    </location>
</feature>
<feature type="transmembrane region" description="Helical" evidence="5">
    <location>
        <begin position="183"/>
        <end position="203"/>
    </location>
</feature>
<dbReference type="GO" id="GO:0016020">
    <property type="term" value="C:membrane"/>
    <property type="evidence" value="ECO:0007669"/>
    <property type="project" value="UniProtKB-SubCell"/>
</dbReference>
<evidence type="ECO:0000256" key="2">
    <source>
        <dbReference type="ARBA" id="ARBA00022692"/>
    </source>
</evidence>
<feature type="transmembrane region" description="Helical" evidence="5">
    <location>
        <begin position="257"/>
        <end position="279"/>
    </location>
</feature>
<feature type="transmembrane region" description="Helical" evidence="5">
    <location>
        <begin position="419"/>
        <end position="439"/>
    </location>
</feature>
<feature type="transmembrane region" description="Helical" evidence="5">
    <location>
        <begin position="218"/>
        <end position="237"/>
    </location>
</feature>
<feature type="transmembrane region" description="Helical" evidence="5">
    <location>
        <begin position="381"/>
        <end position="399"/>
    </location>
</feature>
<evidence type="ECO:0000256" key="4">
    <source>
        <dbReference type="ARBA" id="ARBA00023136"/>
    </source>
</evidence>
<keyword evidence="4 5" id="KW-0472">Membrane</keyword>
<feature type="transmembrane region" description="Helical" evidence="5">
    <location>
        <begin position="303"/>
        <end position="325"/>
    </location>
</feature>
<comment type="subcellular location">
    <subcellularLocation>
        <location evidence="1">Membrane</location>
        <topology evidence="1">Multi-pass membrane protein</topology>
    </subcellularLocation>
</comment>
<comment type="caution">
    <text evidence="6">The sequence shown here is derived from an EMBL/GenBank/DDBJ whole genome shotgun (WGS) entry which is preliminary data.</text>
</comment>
<organism evidence="6 7">
    <name type="scientific">Eiseniibacteriota bacterium</name>
    <dbReference type="NCBI Taxonomy" id="2212470"/>
    <lineage>
        <taxon>Bacteria</taxon>
        <taxon>Candidatus Eiseniibacteriota</taxon>
    </lineage>
</organism>
<gene>
    <name evidence="6" type="ORF">E6K73_04700</name>
</gene>
<dbReference type="EMBL" id="VBOT01000053">
    <property type="protein sequence ID" value="TMQ51798.1"/>
    <property type="molecule type" value="Genomic_DNA"/>
</dbReference>
<dbReference type="Gene3D" id="1.20.1740.10">
    <property type="entry name" value="Amino acid/polyamine transporter I"/>
    <property type="match status" value="1"/>
</dbReference>
<protein>
    <submittedName>
        <fullName evidence="6">Amino acid permease</fullName>
    </submittedName>
</protein>
<keyword evidence="2 5" id="KW-0812">Transmembrane</keyword>
<dbReference type="GO" id="GO:0015179">
    <property type="term" value="F:L-amino acid transmembrane transporter activity"/>
    <property type="evidence" value="ECO:0007669"/>
    <property type="project" value="TreeGrafter"/>
</dbReference>
<evidence type="ECO:0000256" key="3">
    <source>
        <dbReference type="ARBA" id="ARBA00022989"/>
    </source>
</evidence>
<feature type="transmembrane region" description="Helical" evidence="5">
    <location>
        <begin position="153"/>
        <end position="171"/>
    </location>
</feature>
<proteinExistence type="predicted"/>
<evidence type="ECO:0000313" key="7">
    <source>
        <dbReference type="Proteomes" id="UP000320184"/>
    </source>
</evidence>
<dbReference type="PANTHER" id="PTHR11785:SF512">
    <property type="entry name" value="SOBREMESA, ISOFORM B"/>
    <property type="match status" value="1"/>
</dbReference>
<dbReference type="PANTHER" id="PTHR11785">
    <property type="entry name" value="AMINO ACID TRANSPORTER"/>
    <property type="match status" value="1"/>
</dbReference>
<evidence type="ECO:0000256" key="5">
    <source>
        <dbReference type="SAM" id="Phobius"/>
    </source>
</evidence>
<dbReference type="PIRSF" id="PIRSF006060">
    <property type="entry name" value="AA_transporter"/>
    <property type="match status" value="1"/>
</dbReference>
<dbReference type="InterPro" id="IPR002293">
    <property type="entry name" value="AA/rel_permease1"/>
</dbReference>
<sequence>MPDRRRESRGASGGTAVAPRALALEGAETHLKRQIGLYAATAITVGNIIGSGIFRSPHSVAQHISAFPLVILAWVIGGVLSLCGSLALAELAVTHPRTGGLYVFIREGFGDARAFVFGWSNLWVIKPTVIASITTVFALYFCQVLHWPKAAEFPVGAAAILLLTFVNWLGVRQGAGTQSLFTTAKVIGILALCIAAFTVPATYRASAMGAAPALETRSFLSALALAMISILFAYDGWTDSTYVAGEIVEPKRTLPIAIVWGTWLVIAVYVLTNVAYFHVLGAEGVARYEAVGSETIHRLLGDWGARALAVLVAVSTFGTINGAVLTGPRVTQAMAADGLLWKPLARLDPARGTPAMALWVQGVLSCVWLWCASGFEDVSGWFVTTSWLFYALTTASLFVQRRREARGEIAQPSYRTPLYPWTPILFVLATALIIASDLHDSGWKAWAGVGIAALGFPVYYLWKGRGPRTA</sequence>
<feature type="transmembrane region" description="Helical" evidence="5">
    <location>
        <begin position="66"/>
        <end position="93"/>
    </location>
</feature>
<dbReference type="InterPro" id="IPR050598">
    <property type="entry name" value="AminoAcid_Transporter"/>
</dbReference>
<reference evidence="6 7" key="1">
    <citation type="journal article" date="2019" name="Nat. Microbiol.">
        <title>Mediterranean grassland soil C-N compound turnover is dependent on rainfall and depth, and is mediated by genomically divergent microorganisms.</title>
        <authorList>
            <person name="Diamond S."/>
            <person name="Andeer P.F."/>
            <person name="Li Z."/>
            <person name="Crits-Christoph A."/>
            <person name="Burstein D."/>
            <person name="Anantharaman K."/>
            <person name="Lane K.R."/>
            <person name="Thomas B.C."/>
            <person name="Pan C."/>
            <person name="Northen T.R."/>
            <person name="Banfield J.F."/>
        </authorList>
    </citation>
    <scope>NUCLEOTIDE SEQUENCE [LARGE SCALE GENOMIC DNA]</scope>
    <source>
        <strain evidence="6">WS_3</strain>
    </source>
</reference>
<dbReference type="AlphaFoldDB" id="A0A538SK96"/>
<feature type="transmembrane region" description="Helical" evidence="5">
    <location>
        <begin position="35"/>
        <end position="54"/>
    </location>
</feature>
<keyword evidence="3 5" id="KW-1133">Transmembrane helix</keyword>
<dbReference type="Pfam" id="PF13520">
    <property type="entry name" value="AA_permease_2"/>
    <property type="match status" value="1"/>
</dbReference>
<evidence type="ECO:0000256" key="1">
    <source>
        <dbReference type="ARBA" id="ARBA00004141"/>
    </source>
</evidence>
<feature type="transmembrane region" description="Helical" evidence="5">
    <location>
        <begin position="114"/>
        <end position="141"/>
    </location>
</feature>
<evidence type="ECO:0000313" key="6">
    <source>
        <dbReference type="EMBL" id="TMQ51798.1"/>
    </source>
</evidence>
<name>A0A538SK96_UNCEI</name>